<dbReference type="EMBL" id="CAJJDM010000132">
    <property type="protein sequence ID" value="CAD8106031.1"/>
    <property type="molecule type" value="Genomic_DNA"/>
</dbReference>
<proteinExistence type="predicted"/>
<reference evidence="3" key="1">
    <citation type="submission" date="2021-01" db="EMBL/GenBank/DDBJ databases">
        <authorList>
            <consortium name="Genoscope - CEA"/>
            <person name="William W."/>
        </authorList>
    </citation>
    <scope>NUCLEOTIDE SEQUENCE</scope>
</reference>
<accession>A0A8S1PSL4</accession>
<organism evidence="3 4">
    <name type="scientific">Paramecium primaurelia</name>
    <dbReference type="NCBI Taxonomy" id="5886"/>
    <lineage>
        <taxon>Eukaryota</taxon>
        <taxon>Sar</taxon>
        <taxon>Alveolata</taxon>
        <taxon>Ciliophora</taxon>
        <taxon>Intramacronucleata</taxon>
        <taxon>Oligohymenophorea</taxon>
        <taxon>Peniculida</taxon>
        <taxon>Parameciidae</taxon>
        <taxon>Paramecium</taxon>
    </lineage>
</organism>
<comment type="caution">
    <text evidence="3">The sequence shown here is derived from an EMBL/GenBank/DDBJ whole genome shotgun (WGS) entry which is preliminary data.</text>
</comment>
<dbReference type="GO" id="GO:0005737">
    <property type="term" value="C:cytoplasm"/>
    <property type="evidence" value="ECO:0007669"/>
    <property type="project" value="TreeGrafter"/>
</dbReference>
<dbReference type="Pfam" id="PF02752">
    <property type="entry name" value="Arrestin_C"/>
    <property type="match status" value="1"/>
</dbReference>
<evidence type="ECO:0000259" key="1">
    <source>
        <dbReference type="Pfam" id="PF00339"/>
    </source>
</evidence>
<dbReference type="PANTHER" id="PTHR11188:SF17">
    <property type="entry name" value="FI21816P1"/>
    <property type="match status" value="1"/>
</dbReference>
<gene>
    <name evidence="3" type="ORF">PPRIM_AZ9-3.1.T1290058</name>
</gene>
<evidence type="ECO:0008006" key="5">
    <source>
        <dbReference type="Google" id="ProtNLM"/>
    </source>
</evidence>
<evidence type="ECO:0000313" key="3">
    <source>
        <dbReference type="EMBL" id="CAD8106031.1"/>
    </source>
</evidence>
<evidence type="ECO:0000259" key="2">
    <source>
        <dbReference type="Pfam" id="PF02752"/>
    </source>
</evidence>
<dbReference type="Pfam" id="PF00339">
    <property type="entry name" value="Arrestin_N"/>
    <property type="match status" value="1"/>
</dbReference>
<feature type="domain" description="Arrestin-like N-terminal" evidence="1">
    <location>
        <begin position="5"/>
        <end position="126"/>
    </location>
</feature>
<dbReference type="InterPro" id="IPR011022">
    <property type="entry name" value="Arrestin_C-like"/>
</dbReference>
<protein>
    <recommendedName>
        <fullName evidence="5">Arrestin C-terminal-like domain-containing protein</fullName>
    </recommendedName>
</protein>
<feature type="domain" description="Arrestin C-terminal-like" evidence="2">
    <location>
        <begin position="170"/>
        <end position="299"/>
    </location>
</feature>
<dbReference type="OMA" id="FECLESN"/>
<name>A0A8S1PSL4_PARPR</name>
<dbReference type="InterPro" id="IPR011021">
    <property type="entry name" value="Arrestin-like_N"/>
</dbReference>
<dbReference type="InterPro" id="IPR050357">
    <property type="entry name" value="Arrestin_domain-protein"/>
</dbReference>
<dbReference type="PANTHER" id="PTHR11188">
    <property type="entry name" value="ARRESTIN DOMAIN CONTAINING PROTEIN"/>
    <property type="match status" value="1"/>
</dbReference>
<evidence type="ECO:0000313" key="4">
    <source>
        <dbReference type="Proteomes" id="UP000688137"/>
    </source>
</evidence>
<dbReference type="GO" id="GO:0015031">
    <property type="term" value="P:protein transport"/>
    <property type="evidence" value="ECO:0007669"/>
    <property type="project" value="TreeGrafter"/>
</dbReference>
<sequence length="697" mass="81448">MGNKIQIQLNSKFYFPNQTIQGMVIIEDCQDTLKEFSKLYINLQGEEAWDKGFECLESNDFNIFHSQFKLLKDINEERNPEDQKLKIQKTIAIPFTYILPDNIPGSMKREKGYKLRIEYTISLIAETLQLDRILLKKLPIIINQYAVRQNNIRNITNSHAIRGYCYTYQGIAKLDCKYSGEEFSIGDSINLELQIDLRESKQYIQEIIISLNKRTTINHQEPIVIIEQISKHNLPGVVQGIVQTIKKSIVLFDFNNKIELSTTGQLIKVDYLIRIQANSTLFNINNNDLRIDIPINLFQRRIKLNDLKFETNQIKDLFHLYDVNIKIIVRSQNFEQQHNINIKILFTLLIKYLMGNNQSGVQIAIDKFYYTEELLSGKLLIDKSKINSIKAITIRFKGEIQLQIEGESVKREFCIYEGKYDENELQTIRNQSGVIEFELQLSNIIPPSVYYQQYRSRGGLYYKLEVELNPNGFFDLEIFRKDIEIRQSMPKVKEFSIVKELNLETIFSNYGTLNMDVNVNEQQFHIGQTAEVTVFADNTLGQVDIDYITVEHIQEISIKPEHVWISEIQLINSQAIIGVKAFQKYQSPIKVLLTINDPNQKLKPNLQLGFLKIQNYIRITTPFSVFQKDPKFPIIPIDICKLESKCLYQKMDMIDQVRLPNKIILKPVVMKLDELDKDFIEFKTLRDVKNLVNHIRK</sequence>
<keyword evidence="4" id="KW-1185">Reference proteome</keyword>
<dbReference type="Proteomes" id="UP000688137">
    <property type="component" value="Unassembled WGS sequence"/>
</dbReference>
<dbReference type="AlphaFoldDB" id="A0A8S1PSL4"/>